<protein>
    <recommendedName>
        <fullName evidence="1">H-type lectin domain-containing protein</fullName>
    </recommendedName>
</protein>
<dbReference type="PANTHER" id="PTHR46938">
    <property type="entry name" value="DISCOIDIN-1 SUBUNIT A-RELATED-RELATED"/>
    <property type="match status" value="1"/>
</dbReference>
<dbReference type="InParanoid" id="K5X8A6"/>
<dbReference type="GO" id="GO:0098636">
    <property type="term" value="C:protein complex involved in cell adhesion"/>
    <property type="evidence" value="ECO:0007669"/>
    <property type="project" value="TreeGrafter"/>
</dbReference>
<reference evidence="2 3" key="1">
    <citation type="journal article" date="2012" name="BMC Genomics">
        <title>Comparative genomics of the white-rot fungi, Phanerochaete carnosa and P. chrysosporium, to elucidate the genetic basis of the distinct wood types they colonize.</title>
        <authorList>
            <person name="Suzuki H."/>
            <person name="MacDonald J."/>
            <person name="Syed K."/>
            <person name="Salamov A."/>
            <person name="Hori C."/>
            <person name="Aerts A."/>
            <person name="Henrissat B."/>
            <person name="Wiebenga A."/>
            <person name="vanKuyk P.A."/>
            <person name="Barry K."/>
            <person name="Lindquist E."/>
            <person name="LaButti K."/>
            <person name="Lapidus A."/>
            <person name="Lucas S."/>
            <person name="Coutinho P."/>
            <person name="Gong Y."/>
            <person name="Samejima M."/>
            <person name="Mahadevan R."/>
            <person name="Abou-Zaid M."/>
            <person name="de Vries R.P."/>
            <person name="Igarashi K."/>
            <person name="Yadav J.S."/>
            <person name="Grigoriev I.V."/>
            <person name="Master E.R."/>
        </authorList>
    </citation>
    <scope>NUCLEOTIDE SEQUENCE [LARGE SCALE GENOMIC DNA]</scope>
    <source>
        <strain evidence="2 3">HHB-10118-sp</strain>
    </source>
</reference>
<evidence type="ECO:0000313" key="3">
    <source>
        <dbReference type="Proteomes" id="UP000008370"/>
    </source>
</evidence>
<dbReference type="GO" id="GO:0070492">
    <property type="term" value="F:oligosaccharide binding"/>
    <property type="evidence" value="ECO:0007669"/>
    <property type="project" value="TreeGrafter"/>
</dbReference>
<dbReference type="Gene3D" id="2.60.40.2080">
    <property type="match status" value="3"/>
</dbReference>
<accession>K5X8A6</accession>
<dbReference type="OrthoDB" id="5419324at2759"/>
<name>K5X8A6_PHACS</name>
<organism evidence="2 3">
    <name type="scientific">Phanerochaete carnosa (strain HHB-10118-sp)</name>
    <name type="common">White-rot fungus</name>
    <name type="synonym">Peniophora carnosa</name>
    <dbReference type="NCBI Taxonomy" id="650164"/>
    <lineage>
        <taxon>Eukaryota</taxon>
        <taxon>Fungi</taxon>
        <taxon>Dikarya</taxon>
        <taxon>Basidiomycota</taxon>
        <taxon>Agaricomycotina</taxon>
        <taxon>Agaricomycetes</taxon>
        <taxon>Polyporales</taxon>
        <taxon>Phanerochaetaceae</taxon>
        <taxon>Phanerochaete</taxon>
    </lineage>
</organism>
<feature type="domain" description="H-type lectin" evidence="1">
    <location>
        <begin position="130"/>
        <end position="195"/>
    </location>
</feature>
<dbReference type="Proteomes" id="UP000008370">
    <property type="component" value="Unassembled WGS sequence"/>
</dbReference>
<sequence length="290" mass="32585">MGGISFQLAHAETPISYDLVETPALVVPTPTLELGEFRTTSVRSEFERQATTCTTLFFTQPHGAPPTVVLGLNQLDLSPIVRLRAQVRSAERGGAHIGLSAWSTTTHFSSGCAWLAEDFPFGRKIPQKQVYVAFARPYATPPCVVAWLDTVDCCMWANARAAVWAGDVTERGFTLYFKTWLGSRLWQVGASWLAYPADRTDIRSGTFSTEQVCPTLQRQHEHRGRVEWEPTERPPRVFTALSMLDFEKWKNLRVRLTTSDVTTTGMAWNIDSWHDTVMHKAAAVYITFDI</sequence>
<dbReference type="InterPro" id="IPR019019">
    <property type="entry name" value="H-type_lectin_domain"/>
</dbReference>
<dbReference type="EMBL" id="JH930469">
    <property type="protein sequence ID" value="EKM59117.1"/>
    <property type="molecule type" value="Genomic_DNA"/>
</dbReference>
<dbReference type="GO" id="GO:0009986">
    <property type="term" value="C:cell surface"/>
    <property type="evidence" value="ECO:0007669"/>
    <property type="project" value="TreeGrafter"/>
</dbReference>
<feature type="domain" description="H-type lectin" evidence="1">
    <location>
        <begin position="232"/>
        <end position="286"/>
    </location>
</feature>
<dbReference type="RefSeq" id="XP_007391689.1">
    <property type="nucleotide sequence ID" value="XM_007391627.1"/>
</dbReference>
<gene>
    <name evidence="2" type="ORF">PHACADRAFT_191430</name>
</gene>
<evidence type="ECO:0000259" key="1">
    <source>
        <dbReference type="Pfam" id="PF09458"/>
    </source>
</evidence>
<dbReference type="KEGG" id="pco:PHACADRAFT_191430"/>
<dbReference type="Pfam" id="PF09458">
    <property type="entry name" value="H_lectin"/>
    <property type="match status" value="3"/>
</dbReference>
<dbReference type="SUPFAM" id="SSF141086">
    <property type="entry name" value="Agglutinin HPA-like"/>
    <property type="match status" value="3"/>
</dbReference>
<keyword evidence="3" id="KW-1185">Reference proteome</keyword>
<dbReference type="GeneID" id="18910763"/>
<proteinExistence type="predicted"/>
<dbReference type="GO" id="GO:0030247">
    <property type="term" value="F:polysaccharide binding"/>
    <property type="evidence" value="ECO:0007669"/>
    <property type="project" value="TreeGrafter"/>
</dbReference>
<dbReference type="AlphaFoldDB" id="K5X8A6"/>
<dbReference type="InterPro" id="IPR037221">
    <property type="entry name" value="H-type_lectin_dom_sf"/>
</dbReference>
<dbReference type="PANTHER" id="PTHR46938:SF1">
    <property type="entry name" value="DISCOIDIN-1 SUBUNIT A-RELATED"/>
    <property type="match status" value="1"/>
</dbReference>
<evidence type="ECO:0000313" key="2">
    <source>
        <dbReference type="EMBL" id="EKM59117.1"/>
    </source>
</evidence>
<dbReference type="InterPro" id="IPR052487">
    <property type="entry name" value="Galactose-binding_lectin"/>
</dbReference>
<feature type="domain" description="H-type lectin" evidence="1">
    <location>
        <begin position="57"/>
        <end position="116"/>
    </location>
</feature>
<dbReference type="HOGENOM" id="CLU_058882_0_0_1"/>
<dbReference type="GO" id="GO:0098609">
    <property type="term" value="P:cell-cell adhesion"/>
    <property type="evidence" value="ECO:0007669"/>
    <property type="project" value="TreeGrafter"/>
</dbReference>
<dbReference type="GO" id="GO:0046871">
    <property type="term" value="F:N-acetylgalactosamine binding"/>
    <property type="evidence" value="ECO:0007669"/>
    <property type="project" value="TreeGrafter"/>
</dbReference>